<evidence type="ECO:0000256" key="5">
    <source>
        <dbReference type="SAM" id="Phobius"/>
    </source>
</evidence>
<keyword evidence="4 5" id="KW-0472">Membrane</keyword>
<organism evidence="7 8">
    <name type="scientific">Clostridium omnivorum</name>
    <dbReference type="NCBI Taxonomy" id="1604902"/>
    <lineage>
        <taxon>Bacteria</taxon>
        <taxon>Bacillati</taxon>
        <taxon>Bacillota</taxon>
        <taxon>Clostridia</taxon>
        <taxon>Eubacteriales</taxon>
        <taxon>Clostridiaceae</taxon>
        <taxon>Clostridium</taxon>
    </lineage>
</organism>
<dbReference type="Proteomes" id="UP001208567">
    <property type="component" value="Unassembled WGS sequence"/>
</dbReference>
<evidence type="ECO:0000256" key="4">
    <source>
        <dbReference type="ARBA" id="ARBA00023136"/>
    </source>
</evidence>
<keyword evidence="3 5" id="KW-1133">Transmembrane helix</keyword>
<protein>
    <recommendedName>
        <fullName evidence="6">Peptidase S54 rhomboid domain-containing protein</fullName>
    </recommendedName>
</protein>
<evidence type="ECO:0000256" key="2">
    <source>
        <dbReference type="ARBA" id="ARBA00022692"/>
    </source>
</evidence>
<dbReference type="InterPro" id="IPR022764">
    <property type="entry name" value="Peptidase_S54_rhomboid_dom"/>
</dbReference>
<evidence type="ECO:0000256" key="1">
    <source>
        <dbReference type="ARBA" id="ARBA00004141"/>
    </source>
</evidence>
<comment type="caution">
    <text evidence="7">The sequence shown here is derived from an EMBL/GenBank/DDBJ whole genome shotgun (WGS) entry which is preliminary data.</text>
</comment>
<evidence type="ECO:0000313" key="7">
    <source>
        <dbReference type="EMBL" id="GLC31021.1"/>
    </source>
</evidence>
<dbReference type="SUPFAM" id="SSF144091">
    <property type="entry name" value="Rhomboid-like"/>
    <property type="match status" value="1"/>
</dbReference>
<proteinExistence type="predicted"/>
<feature type="domain" description="Peptidase S54 rhomboid" evidence="6">
    <location>
        <begin position="51"/>
        <end position="182"/>
    </location>
</feature>
<evidence type="ECO:0000259" key="6">
    <source>
        <dbReference type="Pfam" id="PF01694"/>
    </source>
</evidence>
<feature type="transmembrane region" description="Helical" evidence="5">
    <location>
        <begin position="50"/>
        <end position="77"/>
    </location>
</feature>
<dbReference type="Pfam" id="PF01694">
    <property type="entry name" value="Rhomboid"/>
    <property type="match status" value="1"/>
</dbReference>
<reference evidence="7 8" key="1">
    <citation type="journal article" date="2024" name="Int. J. Syst. Evol. Microbiol.">
        <title>Clostridium omnivorum sp. nov., isolated from anoxic soil under the treatment of reductive soil disinfestation.</title>
        <authorList>
            <person name="Ueki A."/>
            <person name="Tonouchi A."/>
            <person name="Kaku N."/>
            <person name="Honma S."/>
            <person name="Ueki K."/>
        </authorList>
    </citation>
    <scope>NUCLEOTIDE SEQUENCE [LARGE SCALE GENOMIC DNA]</scope>
    <source>
        <strain evidence="7 8">E14</strain>
    </source>
</reference>
<sequence>MLKKFQYNSPVVLTYTFLCAAIMALGSATNNASTKLLFTNFRSSFADPLFYFRLFSYALGHVSWDHFFSNFTIILLVGPILEEKYGSRSLLKMMFGTALLTGIINITFFSTALIGASGIAFMFIVLSSFGNAESGRIPITFILIAGFFIGKEVLTGFLVKDNISHMAHIIGGLSGGLFGYQFGHRRKRSGNC</sequence>
<evidence type="ECO:0000313" key="8">
    <source>
        <dbReference type="Proteomes" id="UP001208567"/>
    </source>
</evidence>
<keyword evidence="2 5" id="KW-0812">Transmembrane</keyword>
<feature type="transmembrane region" description="Helical" evidence="5">
    <location>
        <begin position="137"/>
        <end position="159"/>
    </location>
</feature>
<feature type="transmembrane region" description="Helical" evidence="5">
    <location>
        <begin position="98"/>
        <end position="125"/>
    </location>
</feature>
<dbReference type="RefSeq" id="WP_264850298.1">
    <property type="nucleotide sequence ID" value="NZ_BRXR01000001.1"/>
</dbReference>
<evidence type="ECO:0000256" key="3">
    <source>
        <dbReference type="ARBA" id="ARBA00022989"/>
    </source>
</evidence>
<name>A0ABQ5N7B6_9CLOT</name>
<dbReference type="InterPro" id="IPR035952">
    <property type="entry name" value="Rhomboid-like_sf"/>
</dbReference>
<dbReference type="Gene3D" id="1.20.1540.10">
    <property type="entry name" value="Rhomboid-like"/>
    <property type="match status" value="1"/>
</dbReference>
<dbReference type="PANTHER" id="PTHR43066">
    <property type="entry name" value="RHOMBOID-RELATED PROTEIN"/>
    <property type="match status" value="1"/>
</dbReference>
<accession>A0ABQ5N7B6</accession>
<comment type="subcellular location">
    <subcellularLocation>
        <location evidence="1">Membrane</location>
        <topology evidence="1">Multi-pass membrane protein</topology>
    </subcellularLocation>
</comment>
<dbReference type="EMBL" id="BRXR01000001">
    <property type="protein sequence ID" value="GLC31021.1"/>
    <property type="molecule type" value="Genomic_DNA"/>
</dbReference>
<keyword evidence="8" id="KW-1185">Reference proteome</keyword>
<gene>
    <name evidence="7" type="ORF">bsdE14_24310</name>
</gene>